<accession>A0ABM9QRI0</accession>
<keyword evidence="2" id="KW-1185">Reference proteome</keyword>
<evidence type="ECO:0000313" key="1">
    <source>
        <dbReference type="EMBL" id="CDT20231.1"/>
    </source>
</evidence>
<proteinExistence type="predicted"/>
<reference evidence="1 2" key="1">
    <citation type="submission" date="2014-06" db="EMBL/GenBank/DDBJ databases">
        <authorList>
            <person name="Le Roux F."/>
        </authorList>
    </citation>
    <scope>NUCLEOTIDE SEQUENCE [LARGE SCALE GENOMIC DNA]</scope>
    <source>
        <strain evidence="1 2">J5-4</strain>
    </source>
</reference>
<dbReference type="Proteomes" id="UP000049077">
    <property type="component" value="Unassembled WGS sequence"/>
</dbReference>
<gene>
    <name evidence="1" type="ORF">VCR4J5_1620016</name>
</gene>
<comment type="caution">
    <text evidence="1">The sequence shown here is derived from an EMBL/GenBank/DDBJ whole genome shotgun (WGS) entry which is preliminary data.</text>
</comment>
<sequence length="43" mass="4641">MKIRTVKYANQSYAGAFDGGLTLSTWGWPQVGAAYGLSFVTAR</sequence>
<organism evidence="1 2">
    <name type="scientific">Vibrio crassostreae</name>
    <dbReference type="NCBI Taxonomy" id="246167"/>
    <lineage>
        <taxon>Bacteria</taxon>
        <taxon>Pseudomonadati</taxon>
        <taxon>Pseudomonadota</taxon>
        <taxon>Gammaproteobacteria</taxon>
        <taxon>Vibrionales</taxon>
        <taxon>Vibrionaceae</taxon>
        <taxon>Vibrio</taxon>
    </lineage>
</organism>
<name>A0ABM9QRI0_9VIBR</name>
<evidence type="ECO:0000313" key="2">
    <source>
        <dbReference type="Proteomes" id="UP000049077"/>
    </source>
</evidence>
<dbReference type="EMBL" id="CCJX01000071">
    <property type="protein sequence ID" value="CDT20231.1"/>
    <property type="molecule type" value="Genomic_DNA"/>
</dbReference>
<protein>
    <submittedName>
        <fullName evidence="1">Nucleoid-associated protein YbaB</fullName>
    </submittedName>
</protein>